<reference evidence="2" key="1">
    <citation type="journal article" date="2020" name="New Phytol.">
        <title>Comparative genomics reveals dynamic genome evolution in host specialist ectomycorrhizal fungi.</title>
        <authorList>
            <person name="Lofgren L.A."/>
            <person name="Nguyen N.H."/>
            <person name="Vilgalys R."/>
            <person name="Ruytinx J."/>
            <person name="Liao H.L."/>
            <person name="Branco S."/>
            <person name="Kuo A."/>
            <person name="LaButti K."/>
            <person name="Lipzen A."/>
            <person name="Andreopoulos W."/>
            <person name="Pangilinan J."/>
            <person name="Riley R."/>
            <person name="Hundley H."/>
            <person name="Na H."/>
            <person name="Barry K."/>
            <person name="Grigoriev I.V."/>
            <person name="Stajich J.E."/>
            <person name="Kennedy P.G."/>
        </authorList>
    </citation>
    <scope>NUCLEOTIDE SEQUENCE</scope>
    <source>
        <strain evidence="2">FC423</strain>
    </source>
</reference>
<protein>
    <submittedName>
        <fullName evidence="2">Uncharacterized protein</fullName>
    </submittedName>
</protein>
<feature type="region of interest" description="Disordered" evidence="1">
    <location>
        <begin position="1"/>
        <end position="20"/>
    </location>
</feature>
<evidence type="ECO:0000256" key="1">
    <source>
        <dbReference type="SAM" id="MobiDB-lite"/>
    </source>
</evidence>
<feature type="compositionally biased region" description="Polar residues" evidence="1">
    <location>
        <begin position="1"/>
        <end position="13"/>
    </location>
</feature>
<evidence type="ECO:0000313" key="3">
    <source>
        <dbReference type="Proteomes" id="UP000823399"/>
    </source>
</evidence>
<dbReference type="OrthoDB" id="10569385at2759"/>
<evidence type="ECO:0000313" key="2">
    <source>
        <dbReference type="EMBL" id="KAG2120421.1"/>
    </source>
</evidence>
<accession>A0A9P7FLV3</accession>
<gene>
    <name evidence="2" type="ORF">F5147DRAFT_766337</name>
</gene>
<dbReference type="RefSeq" id="XP_041299797.1">
    <property type="nucleotide sequence ID" value="XM_041440760.1"/>
</dbReference>
<dbReference type="AlphaFoldDB" id="A0A9P7FLV3"/>
<keyword evidence="3" id="KW-1185">Reference proteome</keyword>
<organism evidence="2 3">
    <name type="scientific">Suillus discolor</name>
    <dbReference type="NCBI Taxonomy" id="1912936"/>
    <lineage>
        <taxon>Eukaryota</taxon>
        <taxon>Fungi</taxon>
        <taxon>Dikarya</taxon>
        <taxon>Basidiomycota</taxon>
        <taxon>Agaricomycotina</taxon>
        <taxon>Agaricomycetes</taxon>
        <taxon>Agaricomycetidae</taxon>
        <taxon>Boletales</taxon>
        <taxon>Suillineae</taxon>
        <taxon>Suillaceae</taxon>
        <taxon>Suillus</taxon>
    </lineage>
</organism>
<dbReference type="EMBL" id="JABBWM010000001">
    <property type="protein sequence ID" value="KAG2120421.1"/>
    <property type="molecule type" value="Genomic_DNA"/>
</dbReference>
<dbReference type="GeneID" id="64703019"/>
<name>A0A9P7FLV3_9AGAM</name>
<comment type="caution">
    <text evidence="2">The sequence shown here is derived from an EMBL/GenBank/DDBJ whole genome shotgun (WGS) entry which is preliminary data.</text>
</comment>
<dbReference type="Proteomes" id="UP000823399">
    <property type="component" value="Unassembled WGS sequence"/>
</dbReference>
<proteinExistence type="predicted"/>
<sequence length="189" mass="21065">MGLSQPAESSSGLQAFIDGKQTKQTTQVLTATNARQTPNGWVCPNPRSPPAVCKHSLTANRPSRLLKFRRPSMSDKPLMDGSVPTHRVLQQFASIHRRKTDQADYSGSDCHQCPPINHPGMQFEISKQYTRILYQGRQHTDLGWRLRIVAWILFNANMSNKPQADGSAPTHLMSLDINRTRANNTAFGG</sequence>